<proteinExistence type="predicted"/>
<evidence type="ECO:0000313" key="1">
    <source>
        <dbReference type="EMBL" id="QPG07675.1"/>
    </source>
</evidence>
<protein>
    <submittedName>
        <fullName evidence="1">Uncharacterized protein</fullName>
    </submittedName>
</protein>
<reference evidence="1 2" key="1">
    <citation type="submission" date="2020-11" db="EMBL/GenBank/DDBJ databases">
        <title>Whole Genome sequence of MDR strain of Klebsiella pneumoniae K219 isolated from sputum.</title>
        <authorList>
            <person name="Aditi B.P."/>
            <person name="Mahalakshmi K."/>
            <person name="Naveen Kumar V."/>
        </authorList>
    </citation>
    <scope>NUCLEOTIDE SEQUENCE [LARGE SCALE GENOMIC DNA]</scope>
    <source>
        <strain evidence="1 2">K219</strain>
    </source>
</reference>
<dbReference type="AlphaFoldDB" id="A0A7S9E227"/>
<name>A0A7S9E227_KLEPN</name>
<evidence type="ECO:0000313" key="2">
    <source>
        <dbReference type="Proteomes" id="UP000594592"/>
    </source>
</evidence>
<sequence length="50" mass="5292">MPGGAALARPAELAPACRTPCPVRRSRHRASGRGTQPELFAGRRCACPAY</sequence>
<dbReference type="EMBL" id="CP064820">
    <property type="protein sequence ID" value="QPG07675.1"/>
    <property type="molecule type" value="Genomic_DNA"/>
</dbReference>
<accession>A0A7S9E227</accession>
<dbReference type="Proteomes" id="UP000594592">
    <property type="component" value="Chromosome"/>
</dbReference>
<organism evidence="1 2">
    <name type="scientific">Klebsiella pneumoniae subsp. pneumoniae</name>
    <dbReference type="NCBI Taxonomy" id="72407"/>
    <lineage>
        <taxon>Bacteria</taxon>
        <taxon>Pseudomonadati</taxon>
        <taxon>Pseudomonadota</taxon>
        <taxon>Gammaproteobacteria</taxon>
        <taxon>Enterobacterales</taxon>
        <taxon>Enterobacteriaceae</taxon>
        <taxon>Klebsiella/Raoultella group</taxon>
        <taxon>Klebsiella</taxon>
        <taxon>Klebsiella pneumoniae complex</taxon>
    </lineage>
</organism>
<gene>
    <name evidence="1" type="ORF">IUJ34_05650</name>
</gene>